<dbReference type="EMBL" id="JAQMTI010000028">
    <property type="protein sequence ID" value="MDB9440195.1"/>
    <property type="molecule type" value="Genomic_DNA"/>
</dbReference>
<evidence type="ECO:0000313" key="1">
    <source>
        <dbReference type="EMBL" id="MDB9440195.1"/>
    </source>
</evidence>
<keyword evidence="2" id="KW-1185">Reference proteome</keyword>
<dbReference type="Proteomes" id="UP001211711">
    <property type="component" value="Unassembled WGS sequence"/>
</dbReference>
<reference evidence="1 2" key="1">
    <citation type="submission" date="2023-01" db="EMBL/GenBank/DDBJ databases">
        <title>Genomes from the Australian National Cyanobacteria Reference Collection.</title>
        <authorList>
            <person name="Willis A."/>
            <person name="Lee E.M.F."/>
        </authorList>
    </citation>
    <scope>NUCLEOTIDE SEQUENCE [LARGE SCALE GENOMIC DNA]</scope>
    <source>
        <strain evidence="1 2">CS-549</strain>
    </source>
</reference>
<gene>
    <name evidence="1" type="ORF">PN497_02200</name>
</gene>
<sequence length="113" mass="13394">MFAEKPKYFEDGNFIYECKSSPDNLNSPINQGSLRKWINDLKKVLKRRQPTGFRYIFPVNRLDENNKSLLEQLKTEFPKIDIQYYDCDSVDRLVKSLEKVNSLPELVEYIKQA</sequence>
<comment type="caution">
    <text evidence="1">The sequence shown here is derived from an EMBL/GenBank/DDBJ whole genome shotgun (WGS) entry which is preliminary data.</text>
</comment>
<proteinExistence type="predicted"/>
<name>A0ABT4ZLE2_9CYAN</name>
<evidence type="ECO:0000313" key="2">
    <source>
        <dbReference type="Proteomes" id="UP001211711"/>
    </source>
</evidence>
<organism evidence="1 2">
    <name type="scientific">Sphaerospermopsis kisseleviana CS-549</name>
    <dbReference type="NCBI Taxonomy" id="3021783"/>
    <lineage>
        <taxon>Bacteria</taxon>
        <taxon>Bacillati</taxon>
        <taxon>Cyanobacteriota</taxon>
        <taxon>Cyanophyceae</taxon>
        <taxon>Nostocales</taxon>
        <taxon>Aphanizomenonaceae</taxon>
        <taxon>Sphaerospermopsis</taxon>
        <taxon>Sphaerospermopsis kisseleviana</taxon>
    </lineage>
</organism>
<dbReference type="RefSeq" id="WP_096571741.1">
    <property type="nucleotide sequence ID" value="NZ_JAQMTI010000028.1"/>
</dbReference>
<protein>
    <submittedName>
        <fullName evidence="1">Uncharacterized protein</fullName>
    </submittedName>
</protein>
<accession>A0ABT4ZLE2</accession>